<name>A0A7G7WXF1_9CAUD</name>
<sequence length="133" mass="15312">MTKIAIHPKKLKQFAARDNTNDYILRIDHERNDRDGSPIITDIIAFEWHSVISHDVLGKAHMIYGMRAPVKHTWDAIDAFGKPDKAIRTDGSWFWIMNSYYDRETGKLDRLEGGNSSPFTIIARNTPLSKEEI</sequence>
<accession>A0A7G7WXF1</accession>
<gene>
    <name evidence="1" type="ORF">P9VFCI_135</name>
</gene>
<evidence type="ECO:0000313" key="2">
    <source>
        <dbReference type="Proteomes" id="UP000515832"/>
    </source>
</evidence>
<dbReference type="Proteomes" id="UP000515832">
    <property type="component" value="Segment"/>
</dbReference>
<evidence type="ECO:0000313" key="1">
    <source>
        <dbReference type="EMBL" id="QNH71895.1"/>
    </source>
</evidence>
<dbReference type="EMBL" id="MT778839">
    <property type="protein sequence ID" value="QNH71895.1"/>
    <property type="molecule type" value="Genomic_DNA"/>
</dbReference>
<protein>
    <submittedName>
        <fullName evidence="1">Uncharacterized protein</fullName>
    </submittedName>
</protein>
<keyword evidence="2" id="KW-1185">Reference proteome</keyword>
<proteinExistence type="predicted"/>
<reference evidence="1 2" key="1">
    <citation type="submission" date="2020-07" db="EMBL/GenBank/DDBJ databases">
        <title>Complete genome sequence of Rhizobium leguminosarum bacteriophage vB_RlegM_P9VFCI.</title>
        <authorList>
            <person name="Gunathilake D."/>
            <person name="Bhat S."/>
            <person name="Yost C.K."/>
            <person name="Hynes M.F."/>
        </authorList>
    </citation>
    <scope>NUCLEOTIDE SEQUENCE [LARGE SCALE GENOMIC DNA]</scope>
</reference>
<organism evidence="1 2">
    <name type="scientific">Rhizobium phage P9VFCI</name>
    <dbReference type="NCBI Taxonomy" id="2763531"/>
    <lineage>
        <taxon>Viruses</taxon>
        <taxon>Duplodnaviria</taxon>
        <taxon>Heunggongvirae</taxon>
        <taxon>Uroviricota</taxon>
        <taxon>Caudoviricetes</taxon>
        <taxon>Pootjesviridae</taxon>
        <taxon>Innesvirus</taxon>
        <taxon>Innesvirus P9VFCI</taxon>
    </lineage>
</organism>